<keyword evidence="5 6" id="KW-0472">Membrane</keyword>
<evidence type="ECO:0000313" key="8">
    <source>
        <dbReference type="EMBL" id="KAL3424516.1"/>
    </source>
</evidence>
<dbReference type="InterPro" id="IPR020846">
    <property type="entry name" value="MFS_dom"/>
</dbReference>
<sequence length="490" mass="53674">MAAFDREEEMQPVTWRLLPQKPQLGLLFFTRFMDIFQAVSIQSYVFYFLRNFDTTVSNATNSSQAGILLSSFTGAQLITTLLWARTADSKWIGRKGVILVGIFGTALSCLGFGFARSFREALVWRVLGGALNALPSIVGVMTSEIVEEKRLKPLAFLLQPMSFGVAAFIGPAIGGLTADPVSQYHNILGPGSILGGKHGIRWMTRYPFALPNILSAGFLILNGVVVLIHLKETLKRPKTDIDTELNHMNIDDFRRDLSFPNEKLSPQTPTQRIWTSKFIFTLVSLASFDFHTSAFNTILPLFLSTPPTVPSALEKHNLPFVFSGGLSMSSSSIGLATALIGAIGLIFHAILYPPVHHRLGTLSCYRTFSPLFVATYTLLPYVAFGVSLEEEASFQAWGYILLLLLLHVTGRTFVLPTGAVLLNDCSTTPSSLTRVHAIGQVVSSASRTLGGVMSGYWYGIGLRHGVVGAAWWAVSFVALLGWLSSRRIPH</sequence>
<proteinExistence type="predicted"/>
<keyword evidence="9" id="KW-1185">Reference proteome</keyword>
<evidence type="ECO:0000256" key="1">
    <source>
        <dbReference type="ARBA" id="ARBA00004141"/>
    </source>
</evidence>
<dbReference type="PANTHER" id="PTHR23504:SF16">
    <property type="entry name" value="TRANSPORTER, PUTATIVE (AFU_ORTHOLOGUE AFUA_1G13970)-RELATED"/>
    <property type="match status" value="1"/>
</dbReference>
<dbReference type="InterPro" id="IPR036259">
    <property type="entry name" value="MFS_trans_sf"/>
</dbReference>
<organism evidence="8 9">
    <name type="scientific">Phlyctema vagabunda</name>
    <dbReference type="NCBI Taxonomy" id="108571"/>
    <lineage>
        <taxon>Eukaryota</taxon>
        <taxon>Fungi</taxon>
        <taxon>Dikarya</taxon>
        <taxon>Ascomycota</taxon>
        <taxon>Pezizomycotina</taxon>
        <taxon>Leotiomycetes</taxon>
        <taxon>Helotiales</taxon>
        <taxon>Dermateaceae</taxon>
        <taxon>Phlyctema</taxon>
    </lineage>
</organism>
<reference evidence="8 9" key="1">
    <citation type="submission" date="2024-06" db="EMBL/GenBank/DDBJ databases">
        <title>Complete genome of Phlyctema vagabunda strain 19-DSS-EL-015.</title>
        <authorList>
            <person name="Fiorenzani C."/>
        </authorList>
    </citation>
    <scope>NUCLEOTIDE SEQUENCE [LARGE SCALE GENOMIC DNA]</scope>
    <source>
        <strain evidence="8 9">19-DSS-EL-015</strain>
    </source>
</reference>
<keyword evidence="3 6" id="KW-0812">Transmembrane</keyword>
<dbReference type="EMBL" id="JBFCZG010000003">
    <property type="protein sequence ID" value="KAL3424516.1"/>
    <property type="molecule type" value="Genomic_DNA"/>
</dbReference>
<evidence type="ECO:0000256" key="2">
    <source>
        <dbReference type="ARBA" id="ARBA00022448"/>
    </source>
</evidence>
<dbReference type="InterPro" id="IPR011701">
    <property type="entry name" value="MFS"/>
</dbReference>
<evidence type="ECO:0000256" key="5">
    <source>
        <dbReference type="ARBA" id="ARBA00023136"/>
    </source>
</evidence>
<evidence type="ECO:0000259" key="7">
    <source>
        <dbReference type="PROSITE" id="PS50850"/>
    </source>
</evidence>
<feature type="transmembrane region" description="Helical" evidence="6">
    <location>
        <begin position="65"/>
        <end position="84"/>
    </location>
</feature>
<dbReference type="Gene3D" id="1.20.1250.20">
    <property type="entry name" value="MFS general substrate transporter like domains"/>
    <property type="match status" value="1"/>
</dbReference>
<feature type="transmembrane region" description="Helical" evidence="6">
    <location>
        <begin position="364"/>
        <end position="384"/>
    </location>
</feature>
<feature type="transmembrane region" description="Helical" evidence="6">
    <location>
        <begin position="121"/>
        <end position="142"/>
    </location>
</feature>
<comment type="subcellular location">
    <subcellularLocation>
        <location evidence="1">Membrane</location>
        <topology evidence="1">Multi-pass membrane protein</topology>
    </subcellularLocation>
</comment>
<feature type="transmembrane region" description="Helical" evidence="6">
    <location>
        <begin position="24"/>
        <end position="45"/>
    </location>
</feature>
<evidence type="ECO:0000256" key="3">
    <source>
        <dbReference type="ARBA" id="ARBA00022692"/>
    </source>
</evidence>
<feature type="transmembrane region" description="Helical" evidence="6">
    <location>
        <begin position="154"/>
        <end position="174"/>
    </location>
</feature>
<feature type="transmembrane region" description="Helical" evidence="6">
    <location>
        <begin position="208"/>
        <end position="230"/>
    </location>
</feature>
<feature type="transmembrane region" description="Helical" evidence="6">
    <location>
        <begin position="96"/>
        <end position="115"/>
    </location>
</feature>
<feature type="transmembrane region" description="Helical" evidence="6">
    <location>
        <begin position="396"/>
        <end position="423"/>
    </location>
</feature>
<keyword evidence="2" id="KW-0813">Transport</keyword>
<comment type="caution">
    <text evidence="8">The sequence shown here is derived from an EMBL/GenBank/DDBJ whole genome shotgun (WGS) entry which is preliminary data.</text>
</comment>
<gene>
    <name evidence="8" type="ORF">PVAG01_03797</name>
</gene>
<feature type="transmembrane region" description="Helical" evidence="6">
    <location>
        <begin position="333"/>
        <end position="352"/>
    </location>
</feature>
<feature type="transmembrane region" description="Helical" evidence="6">
    <location>
        <begin position="464"/>
        <end position="483"/>
    </location>
</feature>
<dbReference type="Pfam" id="PF07690">
    <property type="entry name" value="MFS_1"/>
    <property type="match status" value="1"/>
</dbReference>
<protein>
    <submittedName>
        <fullName evidence="8">Major facilitator superfamily transporter</fullName>
    </submittedName>
</protein>
<name>A0ABR4PMF1_9HELO</name>
<feature type="domain" description="Major facilitator superfamily (MFS) profile" evidence="7">
    <location>
        <begin position="23"/>
        <end position="490"/>
    </location>
</feature>
<evidence type="ECO:0000313" key="9">
    <source>
        <dbReference type="Proteomes" id="UP001629113"/>
    </source>
</evidence>
<accession>A0ABR4PMF1</accession>
<dbReference type="PROSITE" id="PS50850">
    <property type="entry name" value="MFS"/>
    <property type="match status" value="1"/>
</dbReference>
<evidence type="ECO:0000256" key="6">
    <source>
        <dbReference type="SAM" id="Phobius"/>
    </source>
</evidence>
<evidence type="ECO:0000256" key="4">
    <source>
        <dbReference type="ARBA" id="ARBA00022989"/>
    </source>
</evidence>
<keyword evidence="4 6" id="KW-1133">Transmembrane helix</keyword>
<dbReference type="Proteomes" id="UP001629113">
    <property type="component" value="Unassembled WGS sequence"/>
</dbReference>
<dbReference type="PANTHER" id="PTHR23504">
    <property type="entry name" value="MAJOR FACILITATOR SUPERFAMILY DOMAIN-CONTAINING PROTEIN 10"/>
    <property type="match status" value="1"/>
</dbReference>
<dbReference type="SUPFAM" id="SSF103473">
    <property type="entry name" value="MFS general substrate transporter"/>
    <property type="match status" value="1"/>
</dbReference>